<feature type="compositionally biased region" description="Basic and acidic residues" evidence="1">
    <location>
        <begin position="133"/>
        <end position="142"/>
    </location>
</feature>
<name>A0ABM3GU93_9MYRT</name>
<keyword evidence="2" id="KW-0472">Membrane</keyword>
<keyword evidence="2" id="KW-0812">Transmembrane</keyword>
<dbReference type="InterPro" id="IPR052843">
    <property type="entry name" value="ER_body_metal_sequester"/>
</dbReference>
<keyword evidence="3" id="KW-1185">Reference proteome</keyword>
<feature type="transmembrane region" description="Helical" evidence="2">
    <location>
        <begin position="775"/>
        <end position="796"/>
    </location>
</feature>
<feature type="region of interest" description="Disordered" evidence="1">
    <location>
        <begin position="1"/>
        <end position="145"/>
    </location>
</feature>
<sequence length="830" mass="91475">MKAQAQLQQHEEEEYNLKVEVEEGEMGLLRRQSTRRKHGVDERDASGSANVSRTSNNGTDAEEEPEAEQEWVEEVNEGKNGVEEQGPETEAEQEPCEEVTNAETIVSFKEQRPDDNDGEDQEAAPEPDEADDYESHGCENGKGDGAILAPAARTELDTDNGVEGKGSTWTNIVHFDDERGTESIQTIVKTEYCDIEQVLYETETLHETSDVATERFSVFLSSQVDHQGREISGDERFLDSALLSPRKSPEEKNTCSKESKVVEEVDLIEELNPEETGFDVEKVLEKQNTHDLYCPNCHSCITRRVILRRKKRKVRNVRYRVKYDKVEKTTASELHAHPVTVVEEDRSVDAITSVDEVPTPAAIDNISRPELNGHHNDSEPEAYRCLSCFSIFIPRGDAFKLFRLFGERKEVEKVQDPSEVPVAKNNAVTEASRMHLEHGDSTAVIKKLEAFVSSTEGTSVTIEESSDMGLLNYEVSLTKEAEKETVSPLKDVTNDLKKEASINTEQDPGETLAAIGQSLENAYTKPQTVQVIPPLIPVASVVRQTSIERDQKSVKETSKELPAVSALSAITEVLPSPAQPSLAESQKVADSAIKLRQPQVEVASQTGTQTLAEEPQVAQVHQPREWDILKSIIYGGLTELITSLGVVSSAAGAGASTLNTLGLGLANLFGGLLVIAHNLRELKNEQPSQGTEQVDRYQEVLGKRQHFPLHATVAIVSFIIFGCVAPITYAFSFRESDNRDYKLAAVAGASLSCIFLLAIGKAHVRKPPKTYFKTVLYYVIMGFMASGVSFLVGELIDKLLTKLGWFDSTSSMSGTGPLETGTLQSGWATY</sequence>
<feature type="transmembrane region" description="Helical" evidence="2">
    <location>
        <begin position="743"/>
        <end position="763"/>
    </location>
</feature>
<feature type="compositionally biased region" description="Acidic residues" evidence="1">
    <location>
        <begin position="116"/>
        <end position="132"/>
    </location>
</feature>
<dbReference type="Proteomes" id="UP000827889">
    <property type="component" value="Chromosome 10"/>
</dbReference>
<dbReference type="RefSeq" id="XP_048127919.1">
    <property type="nucleotide sequence ID" value="XM_048271962.1"/>
</dbReference>
<reference evidence="4" key="1">
    <citation type="submission" date="2025-08" db="UniProtKB">
        <authorList>
            <consortium name="RefSeq"/>
        </authorList>
    </citation>
    <scope>IDENTIFICATION</scope>
    <source>
        <tissue evidence="4">Leaf</tissue>
    </source>
</reference>
<dbReference type="GeneID" id="115747568"/>
<feature type="compositionally biased region" description="Acidic residues" evidence="1">
    <location>
        <begin position="60"/>
        <end position="75"/>
    </location>
</feature>
<feature type="transmembrane region" description="Helical" evidence="2">
    <location>
        <begin position="707"/>
        <end position="731"/>
    </location>
</feature>
<gene>
    <name evidence="4" type="primary">LOC115747568</name>
</gene>
<feature type="compositionally biased region" description="Acidic residues" evidence="1">
    <location>
        <begin position="85"/>
        <end position="97"/>
    </location>
</feature>
<dbReference type="PANTHER" id="PTHR38937">
    <property type="entry name" value="MEMBRANE PROTEIN OF ER BODY-LIKE PROTEIN"/>
    <property type="match status" value="1"/>
</dbReference>
<evidence type="ECO:0000313" key="3">
    <source>
        <dbReference type="Proteomes" id="UP000827889"/>
    </source>
</evidence>
<dbReference type="PANTHER" id="PTHR38937:SF2">
    <property type="entry name" value="MEMBRANE PROTEIN OF ER BODY-LIKE PROTEIN ISOFORM X1"/>
    <property type="match status" value="1"/>
</dbReference>
<accession>A0ABM3GU93</accession>
<protein>
    <submittedName>
        <fullName evidence="4">Membrane protein of ER body-like protein</fullName>
    </submittedName>
</protein>
<proteinExistence type="predicted"/>
<evidence type="ECO:0000256" key="1">
    <source>
        <dbReference type="SAM" id="MobiDB-lite"/>
    </source>
</evidence>
<feature type="compositionally biased region" description="Polar residues" evidence="1">
    <location>
        <begin position="47"/>
        <end position="59"/>
    </location>
</feature>
<evidence type="ECO:0000256" key="2">
    <source>
        <dbReference type="SAM" id="Phobius"/>
    </source>
</evidence>
<keyword evidence="2" id="KW-1133">Transmembrane helix</keyword>
<organism evidence="3 4">
    <name type="scientific">Rhodamnia argentea</name>
    <dbReference type="NCBI Taxonomy" id="178133"/>
    <lineage>
        <taxon>Eukaryota</taxon>
        <taxon>Viridiplantae</taxon>
        <taxon>Streptophyta</taxon>
        <taxon>Embryophyta</taxon>
        <taxon>Tracheophyta</taxon>
        <taxon>Spermatophyta</taxon>
        <taxon>Magnoliopsida</taxon>
        <taxon>eudicotyledons</taxon>
        <taxon>Gunneridae</taxon>
        <taxon>Pentapetalae</taxon>
        <taxon>rosids</taxon>
        <taxon>malvids</taxon>
        <taxon>Myrtales</taxon>
        <taxon>Myrtaceae</taxon>
        <taxon>Myrtoideae</taxon>
        <taxon>Myrteae</taxon>
        <taxon>Australasian group</taxon>
        <taxon>Rhodamnia</taxon>
    </lineage>
</organism>
<evidence type="ECO:0000313" key="4">
    <source>
        <dbReference type="RefSeq" id="XP_048127919.1"/>
    </source>
</evidence>